<dbReference type="InterPro" id="IPR050259">
    <property type="entry name" value="SDR"/>
</dbReference>
<evidence type="ECO:0000256" key="2">
    <source>
        <dbReference type="RuleBase" id="RU000363"/>
    </source>
</evidence>
<comment type="similarity">
    <text evidence="1 2">Belongs to the short-chain dehydrogenases/reductases (SDR) family.</text>
</comment>
<dbReference type="PROSITE" id="PS51257">
    <property type="entry name" value="PROKAR_LIPOPROTEIN"/>
    <property type="match status" value="1"/>
</dbReference>
<accession>A0ABT2UKS3</accession>
<dbReference type="PANTHER" id="PTHR42879:SF6">
    <property type="entry name" value="NADPH-DEPENDENT REDUCTASE BACG"/>
    <property type="match status" value="1"/>
</dbReference>
<organism evidence="3 4">
    <name type="scientific">Paenibacillus baimaensis</name>
    <dbReference type="NCBI Taxonomy" id="2982185"/>
    <lineage>
        <taxon>Bacteria</taxon>
        <taxon>Bacillati</taxon>
        <taxon>Bacillota</taxon>
        <taxon>Bacilli</taxon>
        <taxon>Bacillales</taxon>
        <taxon>Paenibacillaceae</taxon>
        <taxon>Paenibacillus</taxon>
    </lineage>
</organism>
<dbReference type="SUPFAM" id="SSF51735">
    <property type="entry name" value="NAD(P)-binding Rossmann-fold domains"/>
    <property type="match status" value="1"/>
</dbReference>
<protein>
    <submittedName>
        <fullName evidence="3">SDR family oxidoreductase</fullName>
    </submittedName>
</protein>
<dbReference type="PRINTS" id="PR00081">
    <property type="entry name" value="GDHRDH"/>
</dbReference>
<dbReference type="Gene3D" id="3.40.50.720">
    <property type="entry name" value="NAD(P)-binding Rossmann-like Domain"/>
    <property type="match status" value="1"/>
</dbReference>
<reference evidence="3 4" key="1">
    <citation type="submission" date="2022-09" db="EMBL/GenBank/DDBJ databases">
        <authorList>
            <person name="Han X.L."/>
            <person name="Wang Q."/>
            <person name="Lu T."/>
        </authorList>
    </citation>
    <scope>NUCLEOTIDE SEQUENCE [LARGE SCALE GENOMIC DNA]</scope>
    <source>
        <strain evidence="3 4">WQ 127069</strain>
    </source>
</reference>
<evidence type="ECO:0000313" key="3">
    <source>
        <dbReference type="EMBL" id="MCU6795218.1"/>
    </source>
</evidence>
<keyword evidence="4" id="KW-1185">Reference proteome</keyword>
<proteinExistence type="inferred from homology"/>
<dbReference type="Proteomes" id="UP001652445">
    <property type="component" value="Unassembled WGS sequence"/>
</dbReference>
<dbReference type="Pfam" id="PF00106">
    <property type="entry name" value="adh_short"/>
    <property type="match status" value="1"/>
</dbReference>
<evidence type="ECO:0000256" key="1">
    <source>
        <dbReference type="ARBA" id="ARBA00006484"/>
    </source>
</evidence>
<sequence>MTRGEAGVRMDLGLGGKIAIVTGASAGIGLACSKALYKEGASVIMVARDSGRLQKAVDSIVGNYTAESPSRIVMVAGDMGDPATSRTVVSTALDHYGRIDIVINNAGSAKAGAFFELSEDVFTEAWNLKLLGYIRLVKEAAPYMINQKDGRIVNIVGGAGRTPSPTFLAGSTANAALLNFTRGISKELAKSNVRINAISPGSTATERSETLTRQHAQANGIGYDDQKALMNKSIPLGHLVDPDEIASMALLLVSDRVPSITGTEIVIDGGQQPGV</sequence>
<dbReference type="InterPro" id="IPR036291">
    <property type="entry name" value="NAD(P)-bd_dom_sf"/>
</dbReference>
<dbReference type="PANTHER" id="PTHR42879">
    <property type="entry name" value="3-OXOACYL-(ACYL-CARRIER-PROTEIN) REDUCTASE"/>
    <property type="match status" value="1"/>
</dbReference>
<dbReference type="PRINTS" id="PR00080">
    <property type="entry name" value="SDRFAMILY"/>
</dbReference>
<dbReference type="EMBL" id="JAOQIO010000094">
    <property type="protein sequence ID" value="MCU6795218.1"/>
    <property type="molecule type" value="Genomic_DNA"/>
</dbReference>
<evidence type="ECO:0000313" key="4">
    <source>
        <dbReference type="Proteomes" id="UP001652445"/>
    </source>
</evidence>
<gene>
    <name evidence="3" type="ORF">OB236_24220</name>
</gene>
<comment type="caution">
    <text evidence="3">The sequence shown here is derived from an EMBL/GenBank/DDBJ whole genome shotgun (WGS) entry which is preliminary data.</text>
</comment>
<dbReference type="InterPro" id="IPR002347">
    <property type="entry name" value="SDR_fam"/>
</dbReference>
<name>A0ABT2UKS3_9BACL</name>